<dbReference type="InterPro" id="IPR004014">
    <property type="entry name" value="ATPase_P-typ_cation-transptr_N"/>
</dbReference>
<keyword evidence="9 20" id="KW-0812">Transmembrane</keyword>
<dbReference type="Gene3D" id="3.40.1110.10">
    <property type="entry name" value="Calcium-transporting ATPase, cytoplasmic domain N"/>
    <property type="match status" value="1"/>
</dbReference>
<keyword evidence="7" id="KW-0997">Cell inner membrane</keyword>
<evidence type="ECO:0000256" key="9">
    <source>
        <dbReference type="ARBA" id="ARBA00022692"/>
    </source>
</evidence>
<feature type="compositionally biased region" description="Basic and acidic residues" evidence="19">
    <location>
        <begin position="9"/>
        <end position="27"/>
    </location>
</feature>
<dbReference type="Pfam" id="PF00122">
    <property type="entry name" value="E1-E2_ATPase"/>
    <property type="match status" value="1"/>
</dbReference>
<evidence type="ECO:0000256" key="18">
    <source>
        <dbReference type="ARBA" id="ARBA00049360"/>
    </source>
</evidence>
<dbReference type="Pfam" id="PF00690">
    <property type="entry name" value="Cation_ATPase_N"/>
    <property type="match status" value="1"/>
</dbReference>
<dbReference type="InterPro" id="IPR006415">
    <property type="entry name" value="P-type_ATPase_IIIB"/>
</dbReference>
<dbReference type="Pfam" id="PF00689">
    <property type="entry name" value="Cation_ATPase_C"/>
    <property type="match status" value="1"/>
</dbReference>
<dbReference type="SUPFAM" id="SSF81665">
    <property type="entry name" value="Calcium ATPase, transmembrane domain M"/>
    <property type="match status" value="1"/>
</dbReference>
<dbReference type="InterPro" id="IPR008250">
    <property type="entry name" value="ATPase_P-typ_transduc_dom_A_sf"/>
</dbReference>
<organism evidence="22 23">
    <name type="scientific">Streptacidiphilus jeojiensis</name>
    <dbReference type="NCBI Taxonomy" id="3229225"/>
    <lineage>
        <taxon>Bacteria</taxon>
        <taxon>Bacillati</taxon>
        <taxon>Actinomycetota</taxon>
        <taxon>Actinomycetes</taxon>
        <taxon>Kitasatosporales</taxon>
        <taxon>Streptomycetaceae</taxon>
        <taxon>Streptacidiphilus</taxon>
    </lineage>
</organism>
<dbReference type="Pfam" id="PF13246">
    <property type="entry name" value="Cation_ATPase"/>
    <property type="match status" value="1"/>
</dbReference>
<keyword evidence="8" id="KW-0597">Phosphoprotein</keyword>
<dbReference type="RefSeq" id="WP_380567417.1">
    <property type="nucleotide sequence ID" value="NZ_JBEUKS010000012.1"/>
</dbReference>
<dbReference type="InterPro" id="IPR059000">
    <property type="entry name" value="ATPase_P-type_domA"/>
</dbReference>
<dbReference type="SMART" id="SM00831">
    <property type="entry name" value="Cation_ATPase_N"/>
    <property type="match status" value="1"/>
</dbReference>
<evidence type="ECO:0000256" key="3">
    <source>
        <dbReference type="ARBA" id="ARBA00008746"/>
    </source>
</evidence>
<dbReference type="SFLD" id="SFLDF00027">
    <property type="entry name" value="p-type_atpase"/>
    <property type="match status" value="1"/>
</dbReference>
<evidence type="ECO:0000256" key="6">
    <source>
        <dbReference type="ARBA" id="ARBA00022475"/>
    </source>
</evidence>
<dbReference type="SUPFAM" id="SSF56784">
    <property type="entry name" value="HAD-like"/>
    <property type="match status" value="1"/>
</dbReference>
<dbReference type="InterPro" id="IPR036412">
    <property type="entry name" value="HAD-like_sf"/>
</dbReference>
<dbReference type="NCBIfam" id="TIGR01524">
    <property type="entry name" value="ATPase-IIIB_Mg"/>
    <property type="match status" value="1"/>
</dbReference>
<keyword evidence="6" id="KW-1003">Cell membrane</keyword>
<feature type="region of interest" description="Disordered" evidence="19">
    <location>
        <begin position="204"/>
        <end position="227"/>
    </location>
</feature>
<evidence type="ECO:0000256" key="2">
    <source>
        <dbReference type="ARBA" id="ARBA00004429"/>
    </source>
</evidence>
<dbReference type="InterPro" id="IPR023214">
    <property type="entry name" value="HAD_sf"/>
</dbReference>
<keyword evidence="23" id="KW-1185">Reference proteome</keyword>
<feature type="transmembrane region" description="Helical" evidence="20">
    <location>
        <begin position="876"/>
        <end position="899"/>
    </location>
</feature>
<dbReference type="InterPro" id="IPR018303">
    <property type="entry name" value="ATPase_P-typ_P_site"/>
</dbReference>
<evidence type="ECO:0000256" key="10">
    <source>
        <dbReference type="ARBA" id="ARBA00022741"/>
    </source>
</evidence>
<protein>
    <recommendedName>
        <fullName evidence="5">Magnesium-transporting ATPase, P-type 1</fullName>
        <ecNumber evidence="4">7.2.2.14</ecNumber>
    </recommendedName>
    <alternativeName>
        <fullName evidence="16">Mg(2+) transport ATPase, P-type 1</fullName>
    </alternativeName>
</protein>
<keyword evidence="12" id="KW-0460">Magnesium</keyword>
<evidence type="ECO:0000256" key="14">
    <source>
        <dbReference type="ARBA" id="ARBA00022989"/>
    </source>
</evidence>
<dbReference type="EMBL" id="JBEUKS010000012">
    <property type="protein sequence ID" value="MFC1442361.1"/>
    <property type="molecule type" value="Genomic_DNA"/>
</dbReference>
<dbReference type="NCBIfam" id="TIGR01494">
    <property type="entry name" value="ATPase_P-type"/>
    <property type="match status" value="1"/>
</dbReference>
<feature type="transmembrane region" description="Helical" evidence="20">
    <location>
        <begin position="313"/>
        <end position="338"/>
    </location>
</feature>
<dbReference type="InterPro" id="IPR023299">
    <property type="entry name" value="ATPase_P-typ_cyto_dom_N"/>
</dbReference>
<dbReference type="InterPro" id="IPR023298">
    <property type="entry name" value="ATPase_P-typ_TM_dom_sf"/>
</dbReference>
<keyword evidence="15 20" id="KW-0472">Membrane</keyword>
<evidence type="ECO:0000259" key="21">
    <source>
        <dbReference type="SMART" id="SM00831"/>
    </source>
</evidence>
<keyword evidence="11" id="KW-0067">ATP-binding</keyword>
<feature type="transmembrane region" description="Helical" evidence="20">
    <location>
        <begin position="287"/>
        <end position="307"/>
    </location>
</feature>
<evidence type="ECO:0000256" key="19">
    <source>
        <dbReference type="SAM" id="MobiDB-lite"/>
    </source>
</evidence>
<comment type="catalytic activity">
    <reaction evidence="17">
        <text>Mg(2+)(out) + ATP + H2O = Mg(2+)(in) + ADP + phosphate + H(+)</text>
        <dbReference type="Rhea" id="RHEA:10260"/>
        <dbReference type="ChEBI" id="CHEBI:15377"/>
        <dbReference type="ChEBI" id="CHEBI:15378"/>
        <dbReference type="ChEBI" id="CHEBI:18420"/>
        <dbReference type="ChEBI" id="CHEBI:30616"/>
        <dbReference type="ChEBI" id="CHEBI:43474"/>
        <dbReference type="ChEBI" id="CHEBI:456216"/>
        <dbReference type="EC" id="7.2.2.14"/>
    </reaction>
</comment>
<evidence type="ECO:0000256" key="11">
    <source>
        <dbReference type="ARBA" id="ARBA00022840"/>
    </source>
</evidence>
<dbReference type="InterPro" id="IPR006068">
    <property type="entry name" value="ATPase_P-typ_cation-transptr_C"/>
</dbReference>
<dbReference type="Gene3D" id="1.20.1110.10">
    <property type="entry name" value="Calcium-transporting ATPase, transmembrane domain"/>
    <property type="match status" value="1"/>
</dbReference>
<evidence type="ECO:0000256" key="16">
    <source>
        <dbReference type="ARBA" id="ARBA00029806"/>
    </source>
</evidence>
<dbReference type="InterPro" id="IPR044492">
    <property type="entry name" value="P_typ_ATPase_HD_dom"/>
</dbReference>
<evidence type="ECO:0000256" key="4">
    <source>
        <dbReference type="ARBA" id="ARBA00012786"/>
    </source>
</evidence>
<proteinExistence type="inferred from homology"/>
<evidence type="ECO:0000256" key="17">
    <source>
        <dbReference type="ARBA" id="ARBA00047295"/>
    </source>
</evidence>
<evidence type="ECO:0000256" key="5">
    <source>
        <dbReference type="ARBA" id="ARBA00013555"/>
    </source>
</evidence>
<keyword evidence="14 20" id="KW-1133">Transmembrane helix</keyword>
<dbReference type="EC" id="7.2.2.14" evidence="4"/>
<feature type="region of interest" description="Disordered" evidence="19">
    <location>
        <begin position="1"/>
        <end position="27"/>
    </location>
</feature>
<evidence type="ECO:0000313" key="22">
    <source>
        <dbReference type="EMBL" id="MFC1442361.1"/>
    </source>
</evidence>
<dbReference type="SUPFAM" id="SSF81653">
    <property type="entry name" value="Calcium ATPase, transduction domain A"/>
    <property type="match status" value="1"/>
</dbReference>
<dbReference type="PANTHER" id="PTHR42861">
    <property type="entry name" value="CALCIUM-TRANSPORTING ATPASE"/>
    <property type="match status" value="1"/>
</dbReference>
<gene>
    <name evidence="22" type="primary">mgtA</name>
    <name evidence="22" type="ORF">ABUW04_29315</name>
</gene>
<evidence type="ECO:0000256" key="13">
    <source>
        <dbReference type="ARBA" id="ARBA00022967"/>
    </source>
</evidence>
<dbReference type="Proteomes" id="UP001592581">
    <property type="component" value="Unassembled WGS sequence"/>
</dbReference>
<feature type="domain" description="Cation-transporting P-type ATPase N-terminal" evidence="21">
    <location>
        <begin position="37"/>
        <end position="110"/>
    </location>
</feature>
<dbReference type="InterPro" id="IPR001757">
    <property type="entry name" value="P_typ_ATPase"/>
</dbReference>
<reference evidence="22 23" key="1">
    <citation type="submission" date="2024-06" db="EMBL/GenBank/DDBJ databases">
        <authorList>
            <person name="Lee S.D."/>
        </authorList>
    </citation>
    <scope>NUCLEOTIDE SEQUENCE [LARGE SCALE GENOMIC DNA]</scope>
    <source>
        <strain evidence="22 23">N1-10</strain>
    </source>
</reference>
<keyword evidence="13" id="KW-1278">Translocase</keyword>
<dbReference type="SFLD" id="SFLDG00002">
    <property type="entry name" value="C1.7:_P-type_atpase_like"/>
    <property type="match status" value="1"/>
</dbReference>
<dbReference type="Gene3D" id="3.40.50.1000">
    <property type="entry name" value="HAD superfamily/HAD-like"/>
    <property type="match status" value="1"/>
</dbReference>
<comment type="catalytic activity">
    <reaction evidence="18">
        <text>ATP + H2O = ADP + phosphate + H(+)</text>
        <dbReference type="Rhea" id="RHEA:13065"/>
        <dbReference type="ChEBI" id="CHEBI:15377"/>
        <dbReference type="ChEBI" id="CHEBI:15378"/>
        <dbReference type="ChEBI" id="CHEBI:30616"/>
        <dbReference type="ChEBI" id="CHEBI:43474"/>
        <dbReference type="ChEBI" id="CHEBI:456216"/>
    </reaction>
</comment>
<evidence type="ECO:0000256" key="15">
    <source>
        <dbReference type="ARBA" id="ARBA00023136"/>
    </source>
</evidence>
<keyword evidence="10" id="KW-0547">Nucleotide-binding</keyword>
<evidence type="ECO:0000256" key="1">
    <source>
        <dbReference type="ARBA" id="ARBA00003954"/>
    </source>
</evidence>
<evidence type="ECO:0000256" key="12">
    <source>
        <dbReference type="ARBA" id="ARBA00022842"/>
    </source>
</evidence>
<accession>A0ABV6XVR7</accession>
<comment type="subcellular location">
    <subcellularLocation>
        <location evidence="2">Cell inner membrane</location>
        <topology evidence="2">Multi-pass membrane protein</topology>
    </subcellularLocation>
</comment>
<comment type="function">
    <text evidence="1">Mediates magnesium influx to the cytosol.</text>
</comment>
<evidence type="ECO:0000256" key="7">
    <source>
        <dbReference type="ARBA" id="ARBA00022519"/>
    </source>
</evidence>
<dbReference type="Gene3D" id="2.70.150.10">
    <property type="entry name" value="Calcium-transporting ATPase, cytoplasmic transduction domain A"/>
    <property type="match status" value="1"/>
</dbReference>
<dbReference type="PRINTS" id="PR01836">
    <property type="entry name" value="MGATPASE"/>
</dbReference>
<comment type="similarity">
    <text evidence="3">Belongs to the cation transport ATPase (P-type) (TC 3.A.3) family. Type IIIB subfamily.</text>
</comment>
<evidence type="ECO:0000256" key="8">
    <source>
        <dbReference type="ARBA" id="ARBA00022553"/>
    </source>
</evidence>
<name>A0ABV6XVR7_9ACTN</name>
<dbReference type="SFLD" id="SFLDS00003">
    <property type="entry name" value="Haloacid_Dehalogenase"/>
    <property type="match status" value="1"/>
</dbReference>
<evidence type="ECO:0000313" key="23">
    <source>
        <dbReference type="Proteomes" id="UP001592581"/>
    </source>
</evidence>
<comment type="caution">
    <text evidence="22">The sequence shown here is derived from an EMBL/GenBank/DDBJ whole genome shotgun (WGS) entry which is preliminary data.</text>
</comment>
<evidence type="ECO:0000256" key="20">
    <source>
        <dbReference type="SAM" id="Phobius"/>
    </source>
</evidence>
<dbReference type="PROSITE" id="PS00154">
    <property type="entry name" value="ATPASE_E1_E2"/>
    <property type="match status" value="1"/>
</dbReference>
<sequence length="916" mass="96905">MAGLSEASEAARDRGQPHHPDHGDHAKQDVVCIPPAVAADLTELQVLRRLRSGPRGLLEDQAHHRLMACGENVLATVEPPSWSRRLGRALRDPFTLVLCFLAVISAANGARQGTAVIAVLVAVSCALRMAGESRADQDAAALRDIACGTATVVRRTVDGSAPTAREVPLGELVPGDLVRLTAGDLVPADLRLLRSVGLTVDQAPLTGESAPVPKQAGSDPQSRGDRRPALLDQPQLCFLGSRVASGTATAVVVATGRDTHLATAHRHLERDRRATAFDRTTRSVARLLIRFMLASLTLVLAAGTLLGGRGWELVPFAIAVAVGLTPEMLPVVVTTVLARGVAELRRRRVVVKRQRSLYDLGAMDVLCVDKTGTLTGDRLTVHSTLDPQGRSDPRVLRWAATNSLVCLQLGDPPVLDSLDQALLEAADQLEPSPAAATAGLQVIPFDPVRRLATAVVRGSGRPGGHTLVVKGGVEDVLDRCTRLTVSDGDDGDGDDTLPLDADQRTRIHRLVRRQAADGQRLLAVAVAHRPARGLRYTEKDEHDLTLVGLVGFRDEPEPSAGNAVATLRANGVTVKVITGDHPETAVRACTDVGIRPGRPVLAPDLDRLDDAALARLATTTTLFARATPAHKARIVRALRSTGRTVGFLGDGANDIAALRAADLGICPHTAVDAAREHADILLTGSDLAAVSRSLPTARRSLAGIGNYLRTTLSANVGNVITMLAAGAFLPFLPMLPAQVLVQNLCFDAAQLSLAFDRPLTTGAHRPGPLDARGLARYALCFGLVNAAADLATFAVLGHLAHGLSAPRTQVLFHTGWFTENLITQAVTIHILRSPGGRPRLPAPWPVRAGNGALVAVGLLLPLTPPGRSLGMGALPLAYYPLLTAILGGYVLALFAARAIRRRRGGAVRRRPQITQR</sequence>